<dbReference type="PIRSF" id="PIRSF000149">
    <property type="entry name" value="GAP_DH"/>
    <property type="match status" value="1"/>
</dbReference>
<evidence type="ECO:0000256" key="1">
    <source>
        <dbReference type="ARBA" id="ARBA00003501"/>
    </source>
</evidence>
<dbReference type="CDD" id="cd18126">
    <property type="entry name" value="GAPDH_I_C"/>
    <property type="match status" value="1"/>
</dbReference>
<comment type="catalytic activity">
    <reaction evidence="6">
        <text>D-glyceraldehyde 3-phosphate + phosphate + NAD(+) = (2R)-3-phospho-glyceroyl phosphate + NADH + H(+)</text>
        <dbReference type="Rhea" id="RHEA:10300"/>
        <dbReference type="ChEBI" id="CHEBI:15378"/>
        <dbReference type="ChEBI" id="CHEBI:43474"/>
        <dbReference type="ChEBI" id="CHEBI:57540"/>
        <dbReference type="ChEBI" id="CHEBI:57604"/>
        <dbReference type="ChEBI" id="CHEBI:57945"/>
        <dbReference type="ChEBI" id="CHEBI:59776"/>
        <dbReference type="EC" id="1.2.1.12"/>
    </reaction>
</comment>
<evidence type="ECO:0000259" key="9">
    <source>
        <dbReference type="SMART" id="SM00846"/>
    </source>
</evidence>
<dbReference type="Pfam" id="PF02800">
    <property type="entry name" value="Gp_dh_C"/>
    <property type="match status" value="1"/>
</dbReference>
<keyword evidence="4 8" id="KW-0560">Oxidoreductase</keyword>
<evidence type="ECO:0000256" key="3">
    <source>
        <dbReference type="ARBA" id="ARBA00011881"/>
    </source>
</evidence>
<evidence type="ECO:0000256" key="8">
    <source>
        <dbReference type="RuleBase" id="RU361160"/>
    </source>
</evidence>
<dbReference type="SMART" id="SM00846">
    <property type="entry name" value="Gp_dh_N"/>
    <property type="match status" value="1"/>
</dbReference>
<evidence type="ECO:0000256" key="5">
    <source>
        <dbReference type="ARBA" id="ARBA00023027"/>
    </source>
</evidence>
<dbReference type="Gene3D" id="3.40.50.720">
    <property type="entry name" value="NAD(P)-binding Rossmann-like Domain"/>
    <property type="match status" value="1"/>
</dbReference>
<dbReference type="CDD" id="cd05214">
    <property type="entry name" value="GAPDH_I_N"/>
    <property type="match status" value="1"/>
</dbReference>
<dbReference type="Proteomes" id="UP001467690">
    <property type="component" value="Unassembled WGS sequence"/>
</dbReference>
<dbReference type="RefSeq" id="WP_143872317.1">
    <property type="nucleotide sequence ID" value="NZ_CP041660.1"/>
</dbReference>
<reference evidence="10 11" key="1">
    <citation type="submission" date="2024-06" db="EMBL/GenBank/DDBJ databases">
        <authorList>
            <person name="Chen R.Y."/>
        </authorList>
    </citation>
    <scope>NUCLEOTIDE SEQUENCE [LARGE SCALE GENOMIC DNA]</scope>
    <source>
        <strain evidence="10 11">D2</strain>
    </source>
</reference>
<dbReference type="EMBL" id="JBELOE010000239">
    <property type="protein sequence ID" value="MER2492957.1"/>
    <property type="molecule type" value="Genomic_DNA"/>
</dbReference>
<proteinExistence type="inferred from homology"/>
<name>A0ABV1RJN2_9ALTE</name>
<protein>
    <recommendedName>
        <fullName evidence="8">Glyceraldehyde-3-phosphate dehydrogenase</fullName>
        <ecNumber evidence="8">1.2.1.-</ecNumber>
    </recommendedName>
</protein>
<dbReference type="NCBIfam" id="TIGR01534">
    <property type="entry name" value="GAPDH-I"/>
    <property type="match status" value="1"/>
</dbReference>
<dbReference type="PANTHER" id="PTHR10836">
    <property type="entry name" value="GLYCERALDEHYDE 3-PHOSPHATE DEHYDROGENASE"/>
    <property type="match status" value="1"/>
</dbReference>
<dbReference type="InterPro" id="IPR036291">
    <property type="entry name" value="NAD(P)-bd_dom_sf"/>
</dbReference>
<keyword evidence="5" id="KW-0520">NAD</keyword>
<gene>
    <name evidence="10" type="primary">gap</name>
    <name evidence="10" type="ORF">ABS311_13825</name>
</gene>
<organism evidence="10 11">
    <name type="scientific">Catenovulum sediminis</name>
    <dbReference type="NCBI Taxonomy" id="1740262"/>
    <lineage>
        <taxon>Bacteria</taxon>
        <taxon>Pseudomonadati</taxon>
        <taxon>Pseudomonadota</taxon>
        <taxon>Gammaproteobacteria</taxon>
        <taxon>Alteromonadales</taxon>
        <taxon>Alteromonadaceae</taxon>
        <taxon>Catenovulum</taxon>
    </lineage>
</organism>
<dbReference type="InterPro" id="IPR020830">
    <property type="entry name" value="GlycerAld_3-P_DH_AS"/>
</dbReference>
<dbReference type="PANTHER" id="PTHR10836:SF76">
    <property type="entry name" value="GLYCERALDEHYDE-3-PHOSPHATE DEHYDROGENASE-RELATED"/>
    <property type="match status" value="1"/>
</dbReference>
<dbReference type="InterPro" id="IPR006424">
    <property type="entry name" value="Glyceraldehyde-3-P_DH_1"/>
</dbReference>
<evidence type="ECO:0000313" key="10">
    <source>
        <dbReference type="EMBL" id="MER2492957.1"/>
    </source>
</evidence>
<feature type="domain" description="Glyceraldehyde 3-phosphate dehydrogenase NAD(P) binding" evidence="9">
    <location>
        <begin position="3"/>
        <end position="150"/>
    </location>
</feature>
<sequence length="332" mass="35475">MTIKVGINGFGRIGRFVFRASVERDDVEVVGINDLIDVEYMAYMLKYDSTHGRFKGEVEVKDGNLIVNGKSVRVTAERNPADLKWDAIGADVVVESTGLFLTDETARKHIEAGAKKVVMSAPSKDATPMFVCGVNLDAYEGQDIVSNASCTTNCLAPLAKVLNDKWGIKDGLMTTVHATTATQKTVDGPSVKDWRGGRGAGQNIIPSSTGAAKAVGKVIPALNGKLTGMAFRVPTPDVSVVDLTVNLEKPATYEEICAEMKAASEGALKGILGYTEDDVVSNDFIGETCTSVFDAKAGIALTDTFVKVVSWYDNEIGYSNKVLDLVAHIAKN</sequence>
<dbReference type="Pfam" id="PF00044">
    <property type="entry name" value="Gp_dh_N"/>
    <property type="match status" value="1"/>
</dbReference>
<dbReference type="EC" id="1.2.1.-" evidence="8"/>
<dbReference type="Gene3D" id="3.30.360.10">
    <property type="entry name" value="Dihydrodipicolinate Reductase, domain 2"/>
    <property type="match status" value="1"/>
</dbReference>
<comment type="similarity">
    <text evidence="2 7">Belongs to the glyceraldehyde-3-phosphate dehydrogenase family.</text>
</comment>
<keyword evidence="11" id="KW-1185">Reference proteome</keyword>
<comment type="caution">
    <text evidence="10">The sequence shown here is derived from an EMBL/GenBank/DDBJ whole genome shotgun (WGS) entry which is preliminary data.</text>
</comment>
<comment type="subunit">
    <text evidence="3">Homotetramer.</text>
</comment>
<dbReference type="InterPro" id="IPR020831">
    <property type="entry name" value="GlycerAld/Erythrose_P_DH"/>
</dbReference>
<evidence type="ECO:0000256" key="7">
    <source>
        <dbReference type="RuleBase" id="RU000397"/>
    </source>
</evidence>
<comment type="function">
    <text evidence="1">Catalyzes the oxidative phosphorylation of glyceraldehyde 3-phosphate (G3P) to 1,3-bisphosphoglycerate (BPG) using the cofactor NAD. The first reaction step involves the formation of a hemiacetal intermediate between G3P and a cysteine residue, and this hemiacetal intermediate is then oxidized to a thioester, with concomitant reduction of NAD to NADH. The reduced NADH is then exchanged with the second NAD, and the thioester is attacked by a nucleophilic inorganic phosphate to produce BPG.</text>
</comment>
<evidence type="ECO:0000256" key="6">
    <source>
        <dbReference type="ARBA" id="ARBA00047698"/>
    </source>
</evidence>
<evidence type="ECO:0000313" key="11">
    <source>
        <dbReference type="Proteomes" id="UP001467690"/>
    </source>
</evidence>
<accession>A0ABV1RJN2</accession>
<dbReference type="SUPFAM" id="SSF55347">
    <property type="entry name" value="Glyceraldehyde-3-phosphate dehydrogenase-like, C-terminal domain"/>
    <property type="match status" value="1"/>
</dbReference>
<dbReference type="SUPFAM" id="SSF51735">
    <property type="entry name" value="NAD(P)-binding Rossmann-fold domains"/>
    <property type="match status" value="1"/>
</dbReference>
<dbReference type="InterPro" id="IPR020829">
    <property type="entry name" value="GlycerAld_3-P_DH_cat"/>
</dbReference>
<dbReference type="PROSITE" id="PS00071">
    <property type="entry name" value="GAPDH"/>
    <property type="match status" value="1"/>
</dbReference>
<dbReference type="InterPro" id="IPR020828">
    <property type="entry name" value="GlycerAld_3-P_DH_NAD(P)-bd"/>
</dbReference>
<evidence type="ECO:0000256" key="4">
    <source>
        <dbReference type="ARBA" id="ARBA00023002"/>
    </source>
</evidence>
<evidence type="ECO:0000256" key="2">
    <source>
        <dbReference type="ARBA" id="ARBA00007406"/>
    </source>
</evidence>
<dbReference type="PRINTS" id="PR00078">
    <property type="entry name" value="G3PDHDRGNASE"/>
</dbReference>